<feature type="compositionally biased region" description="Basic and acidic residues" evidence="14">
    <location>
        <begin position="385"/>
        <end position="416"/>
    </location>
</feature>
<dbReference type="Gene3D" id="3.40.50.300">
    <property type="entry name" value="P-loop containing nucleotide triphosphate hydrolases"/>
    <property type="match status" value="2"/>
</dbReference>
<keyword evidence="13" id="KW-0479">Metal-binding</keyword>
<keyword evidence="4" id="KW-0378">Hydrolase</keyword>
<dbReference type="GO" id="GO:0005634">
    <property type="term" value="C:nucleus"/>
    <property type="evidence" value="ECO:0007669"/>
    <property type="project" value="UniProtKB-SubCell"/>
</dbReference>
<feature type="region of interest" description="Disordered" evidence="14">
    <location>
        <begin position="894"/>
        <end position="915"/>
    </location>
</feature>
<dbReference type="SMART" id="SM00490">
    <property type="entry name" value="HELICc"/>
    <property type="match status" value="1"/>
</dbReference>
<evidence type="ECO:0000256" key="9">
    <source>
        <dbReference type="ARBA" id="ARBA00023242"/>
    </source>
</evidence>
<dbReference type="InterPro" id="IPR011545">
    <property type="entry name" value="DEAD/DEAH_box_helicase_dom"/>
</dbReference>
<evidence type="ECO:0000256" key="5">
    <source>
        <dbReference type="ARBA" id="ARBA00022806"/>
    </source>
</evidence>
<dbReference type="InterPro" id="IPR027417">
    <property type="entry name" value="P-loop_NTPase"/>
</dbReference>
<dbReference type="GO" id="GO:0008270">
    <property type="term" value="F:zinc ion binding"/>
    <property type="evidence" value="ECO:0007669"/>
    <property type="project" value="UniProtKB-KW"/>
</dbReference>
<dbReference type="GO" id="GO:0009378">
    <property type="term" value="F:four-way junction helicase activity"/>
    <property type="evidence" value="ECO:0007669"/>
    <property type="project" value="TreeGrafter"/>
</dbReference>
<reference evidence="19" key="1">
    <citation type="journal article" date="2017" name="bioRxiv">
        <title>Comparative analysis of the genomes of Stylophora pistillata and Acropora digitifera provides evidence for extensive differences between species of corals.</title>
        <authorList>
            <person name="Voolstra C.R."/>
            <person name="Li Y."/>
            <person name="Liew Y.J."/>
            <person name="Baumgarten S."/>
            <person name="Zoccola D."/>
            <person name="Flot J.-F."/>
            <person name="Tambutte S."/>
            <person name="Allemand D."/>
            <person name="Aranda M."/>
        </authorList>
    </citation>
    <scope>NUCLEOTIDE SEQUENCE [LARGE SCALE GENOMIC DNA]</scope>
</reference>
<dbReference type="GO" id="GO:0006260">
    <property type="term" value="P:DNA replication"/>
    <property type="evidence" value="ECO:0007669"/>
    <property type="project" value="InterPro"/>
</dbReference>
<comment type="similarity">
    <text evidence="2">Belongs to the helicase family. RecQ subfamily.</text>
</comment>
<dbReference type="FunFam" id="3.40.50.300:FF:001084">
    <property type="entry name" value="RecQ like helicase 4"/>
    <property type="match status" value="1"/>
</dbReference>
<dbReference type="Pfam" id="PF00271">
    <property type="entry name" value="Helicase_C"/>
    <property type="match status" value="1"/>
</dbReference>
<evidence type="ECO:0000256" key="14">
    <source>
        <dbReference type="SAM" id="MobiDB-lite"/>
    </source>
</evidence>
<keyword evidence="13" id="KW-0863">Zinc-finger</keyword>
<gene>
    <name evidence="18" type="primary">RECQL4</name>
    <name evidence="18" type="ORF">AWC38_SpisGene40</name>
</gene>
<evidence type="ECO:0000256" key="2">
    <source>
        <dbReference type="ARBA" id="ARBA00005446"/>
    </source>
</evidence>
<dbReference type="GO" id="GO:0003677">
    <property type="term" value="F:DNA binding"/>
    <property type="evidence" value="ECO:0007669"/>
    <property type="project" value="UniProtKB-KW"/>
</dbReference>
<proteinExistence type="inferred from homology"/>
<feature type="region of interest" description="Disordered" evidence="14">
    <location>
        <begin position="360"/>
        <end position="435"/>
    </location>
</feature>
<feature type="domain" description="Helicase ATP-binding" evidence="16">
    <location>
        <begin position="638"/>
        <end position="815"/>
    </location>
</feature>
<keyword evidence="6" id="KW-0067">ATP-binding</keyword>
<dbReference type="Pfam" id="PF00098">
    <property type="entry name" value="zf-CCHC"/>
    <property type="match status" value="1"/>
</dbReference>
<dbReference type="Pfam" id="PF00270">
    <property type="entry name" value="DEAD"/>
    <property type="match status" value="1"/>
</dbReference>
<evidence type="ECO:0000259" key="16">
    <source>
        <dbReference type="PROSITE" id="PS51192"/>
    </source>
</evidence>
<dbReference type="InterPro" id="IPR036875">
    <property type="entry name" value="Znf_CCHC_sf"/>
</dbReference>
<dbReference type="PANTHER" id="PTHR13710:SF108">
    <property type="entry name" value="ATP-DEPENDENT DNA HELICASE Q4"/>
    <property type="match status" value="1"/>
</dbReference>
<sequence length="1087" mass="122038">MIGSKAMKELSSLKRELKCWENMFERTHGRKPSKDDINTGSEEIRESYKRYRVLKEYFFKKETAECQQDDSDEVFGKNLNKKKEDLKLSTIPFRAKEWADITPVRLCHGQRPTKKAHETPTVVRAPEGNVDKDVLEVKQCENTEKDATTLINFKSSLQDVRVVDTSEHTLKSLTKKRTGSSLLLPNRQSRNVQFRKRGAISSAWLEKCKPELPLNEDHQVLSVSGLQENFLELENSPSNMQTPIAKGKVLDRENCTFSRKSEINVDALSEIGNETHMNVAKHSIGRKISPGTGFKAYNKGSAQEPSNKENIKTVASKYKERESKTYLNGTQHLKVRDLPQTSQEKCLAGSVSAADPFKLDHMEMKRDPPERSVEASQEIPNHKRKADERTLRNLEKPHKKLRCENDYDEQVHEEGKGGQSEDEDRKDVPNTVVEQELPLTTAKVKVSSGLVSDNFQKLNMKHRSYRRRGGRISGSAHKRRAWKQIMKSRGEFVPQKSWSSRGQSGRVGRSGACFKCGQEGHWAKNCKGPKKSKAVPKVENCDQDNDIDMDEFEPLPSIEEAALMAAGIHRDDEAHVENLVILPHKLPRPVVIPPTPPLVVEPLYQPVDGKPVEVTNEVLSSLEKLGFSTFRSGQQEAVMRILCGLSSLVVLSTGAGKSLCYQLPAFMYTQRSPCLTLVISPLVSLMEDQISGLPHGLKGACLHTNLTKAQRQKVVEDLYSGKVSVLLLSPEALVGGGSGNGCLPSVSQLPQIAFACIDEAHCVSEWSHNFRPSYLRVCKVLREKFGVRCFLGLTATATRATAASVAEHLGIVHDPEAVIRGGAVPPNLFLSVSCDSNKQQALLQLLQGRRFSQCDSIIIYCTRREQTEKLASTLRTCLQSTRLASGWNGQEELVDVEEKPGETKKKSEGKGKKKTAKAAVPKWDAECYHAGLSAAQRRRVQKRFMTGQLRIVVATVAFGMGLDKSDVRAIIHYNLPRSFESYVQEIGRAGRDGNPSHCHVFLDPEGKDMCELRRHVYANTVDRSSLKKLVQRTFPRCECRELQKQQRQQVAAESDMNDYLDLEEDYDDILETNLEAELQAVEQQYQR</sequence>
<dbReference type="GO" id="GO:0005694">
    <property type="term" value="C:chromosome"/>
    <property type="evidence" value="ECO:0007669"/>
    <property type="project" value="TreeGrafter"/>
</dbReference>
<dbReference type="STRING" id="50429.A0A2B4T1I4"/>
<dbReference type="InterPro" id="IPR014001">
    <property type="entry name" value="Helicase_ATP-bd"/>
</dbReference>
<evidence type="ECO:0000256" key="10">
    <source>
        <dbReference type="ARBA" id="ARBA00034617"/>
    </source>
</evidence>
<evidence type="ECO:0000313" key="18">
    <source>
        <dbReference type="EMBL" id="PFX35000.1"/>
    </source>
</evidence>
<dbReference type="SMART" id="SM00487">
    <property type="entry name" value="DEXDc"/>
    <property type="match status" value="1"/>
</dbReference>
<dbReference type="GO" id="GO:0000724">
    <property type="term" value="P:double-strand break repair via homologous recombination"/>
    <property type="evidence" value="ECO:0007669"/>
    <property type="project" value="TreeGrafter"/>
</dbReference>
<dbReference type="CDD" id="cd22289">
    <property type="entry name" value="RecQL4_SLD2_NTD"/>
    <property type="match status" value="1"/>
</dbReference>
<feature type="domain" description="Helicase C-terminal" evidence="17">
    <location>
        <begin position="837"/>
        <end position="1037"/>
    </location>
</feature>
<accession>A0A2B4T1I4</accession>
<evidence type="ECO:0000256" key="1">
    <source>
        <dbReference type="ARBA" id="ARBA00004123"/>
    </source>
</evidence>
<organism evidence="18 19">
    <name type="scientific">Stylophora pistillata</name>
    <name type="common">Smooth cauliflower coral</name>
    <dbReference type="NCBI Taxonomy" id="50429"/>
    <lineage>
        <taxon>Eukaryota</taxon>
        <taxon>Metazoa</taxon>
        <taxon>Cnidaria</taxon>
        <taxon>Anthozoa</taxon>
        <taxon>Hexacorallia</taxon>
        <taxon>Scleractinia</taxon>
        <taxon>Astrocoeniina</taxon>
        <taxon>Pocilloporidae</taxon>
        <taxon>Stylophora</taxon>
    </lineage>
</organism>
<dbReference type="GO" id="GO:0005737">
    <property type="term" value="C:cytoplasm"/>
    <property type="evidence" value="ECO:0007669"/>
    <property type="project" value="TreeGrafter"/>
</dbReference>
<name>A0A2B4T1I4_STYPI</name>
<dbReference type="EC" id="5.6.2.4" evidence="11"/>
<keyword evidence="5 18" id="KW-0347">Helicase</keyword>
<dbReference type="InterPro" id="IPR001650">
    <property type="entry name" value="Helicase_C-like"/>
</dbReference>
<evidence type="ECO:0000256" key="6">
    <source>
        <dbReference type="ARBA" id="ARBA00022840"/>
    </source>
</evidence>
<keyword evidence="8" id="KW-0413">Isomerase</keyword>
<dbReference type="GO" id="GO:0043138">
    <property type="term" value="F:3'-5' DNA helicase activity"/>
    <property type="evidence" value="ECO:0007669"/>
    <property type="project" value="UniProtKB-EC"/>
</dbReference>
<comment type="caution">
    <text evidence="18">The sequence shown here is derived from an EMBL/GenBank/DDBJ whole genome shotgun (WGS) entry which is preliminary data.</text>
</comment>
<keyword evidence="7" id="KW-0238">DNA-binding</keyword>
<evidence type="ECO:0000259" key="15">
    <source>
        <dbReference type="PROSITE" id="PS50158"/>
    </source>
</evidence>
<evidence type="ECO:0000313" key="19">
    <source>
        <dbReference type="Proteomes" id="UP000225706"/>
    </source>
</evidence>
<dbReference type="SUPFAM" id="SSF52540">
    <property type="entry name" value="P-loop containing nucleoside triphosphate hydrolases"/>
    <property type="match status" value="1"/>
</dbReference>
<keyword evidence="3" id="KW-0547">Nucleotide-binding</keyword>
<dbReference type="PANTHER" id="PTHR13710">
    <property type="entry name" value="DNA HELICASE RECQ FAMILY MEMBER"/>
    <property type="match status" value="1"/>
</dbReference>
<feature type="domain" description="CCHC-type" evidence="15">
    <location>
        <begin position="513"/>
        <end position="527"/>
    </location>
</feature>
<protein>
    <recommendedName>
        <fullName evidence="11">DNA 3'-5' helicase</fullName>
        <ecNumber evidence="11">5.6.2.4</ecNumber>
    </recommendedName>
</protein>
<dbReference type="Gene3D" id="1.10.10.1460">
    <property type="match status" value="1"/>
</dbReference>
<dbReference type="SUPFAM" id="SSF57756">
    <property type="entry name" value="Retrovirus zinc finger-like domains"/>
    <property type="match status" value="1"/>
</dbReference>
<evidence type="ECO:0000259" key="17">
    <source>
        <dbReference type="PROSITE" id="PS51194"/>
    </source>
</evidence>
<dbReference type="InterPro" id="IPR001878">
    <property type="entry name" value="Znf_CCHC"/>
</dbReference>
<keyword evidence="13" id="KW-0862">Zinc</keyword>
<feature type="compositionally biased region" description="Basic and acidic residues" evidence="14">
    <location>
        <begin position="896"/>
        <end position="910"/>
    </location>
</feature>
<dbReference type="InterPro" id="IPR021110">
    <property type="entry name" value="DNA_rep_checkpnt_protein"/>
</dbReference>
<dbReference type="Proteomes" id="UP000225706">
    <property type="component" value="Unassembled WGS sequence"/>
</dbReference>
<comment type="catalytic activity">
    <reaction evidence="10">
        <text>Couples ATP hydrolysis with the unwinding of duplex DNA by translocating in the 3'-5' direction.</text>
        <dbReference type="EC" id="5.6.2.4"/>
    </reaction>
</comment>
<dbReference type="AlphaFoldDB" id="A0A2B4T1I4"/>
<dbReference type="FunFam" id="3.40.50.300:FF:000772">
    <property type="entry name" value="ATP-dependent DNA helicase Q4"/>
    <property type="match status" value="1"/>
</dbReference>
<dbReference type="Gene3D" id="4.10.60.10">
    <property type="entry name" value="Zinc finger, CCHC-type"/>
    <property type="match status" value="1"/>
</dbReference>
<evidence type="ECO:0000256" key="13">
    <source>
        <dbReference type="PROSITE-ProRule" id="PRU00047"/>
    </source>
</evidence>
<feature type="compositionally biased region" description="Basic and acidic residues" evidence="14">
    <location>
        <begin position="360"/>
        <end position="373"/>
    </location>
</feature>
<dbReference type="PROSITE" id="PS51192">
    <property type="entry name" value="HELICASE_ATP_BIND_1"/>
    <property type="match status" value="1"/>
</dbReference>
<dbReference type="PROSITE" id="PS51194">
    <property type="entry name" value="HELICASE_CTER"/>
    <property type="match status" value="1"/>
</dbReference>
<comment type="catalytic activity">
    <reaction evidence="12">
        <text>ATP + H2O = ADP + phosphate + H(+)</text>
        <dbReference type="Rhea" id="RHEA:13065"/>
        <dbReference type="ChEBI" id="CHEBI:15377"/>
        <dbReference type="ChEBI" id="CHEBI:15378"/>
        <dbReference type="ChEBI" id="CHEBI:30616"/>
        <dbReference type="ChEBI" id="CHEBI:43474"/>
        <dbReference type="ChEBI" id="CHEBI:456216"/>
    </reaction>
</comment>
<keyword evidence="9" id="KW-0539">Nucleus</keyword>
<evidence type="ECO:0000256" key="8">
    <source>
        <dbReference type="ARBA" id="ARBA00023235"/>
    </source>
</evidence>
<dbReference type="OrthoDB" id="6020978at2759"/>
<dbReference type="EMBL" id="LSMT01000001">
    <property type="protein sequence ID" value="PFX35000.1"/>
    <property type="molecule type" value="Genomic_DNA"/>
</dbReference>
<dbReference type="CDD" id="cd18018">
    <property type="entry name" value="DEXHc_RecQ4-like"/>
    <property type="match status" value="1"/>
</dbReference>
<feature type="region of interest" description="Disordered" evidence="14">
    <location>
        <begin position="525"/>
        <end position="546"/>
    </location>
</feature>
<dbReference type="GO" id="GO:0005524">
    <property type="term" value="F:ATP binding"/>
    <property type="evidence" value="ECO:0007669"/>
    <property type="project" value="UniProtKB-KW"/>
</dbReference>
<evidence type="ECO:0000256" key="12">
    <source>
        <dbReference type="ARBA" id="ARBA00049360"/>
    </source>
</evidence>
<keyword evidence="19" id="KW-1185">Reference proteome</keyword>
<evidence type="ECO:0000256" key="7">
    <source>
        <dbReference type="ARBA" id="ARBA00023125"/>
    </source>
</evidence>
<dbReference type="SMART" id="SM00343">
    <property type="entry name" value="ZnF_C2HC"/>
    <property type="match status" value="1"/>
</dbReference>
<evidence type="ECO:0000256" key="4">
    <source>
        <dbReference type="ARBA" id="ARBA00022801"/>
    </source>
</evidence>
<dbReference type="PROSITE" id="PS50158">
    <property type="entry name" value="ZF_CCHC"/>
    <property type="match status" value="1"/>
</dbReference>
<dbReference type="GO" id="GO:0016787">
    <property type="term" value="F:hydrolase activity"/>
    <property type="evidence" value="ECO:0007669"/>
    <property type="project" value="UniProtKB-KW"/>
</dbReference>
<dbReference type="Pfam" id="PF11719">
    <property type="entry name" value="Drc1-Sld2"/>
    <property type="match status" value="1"/>
</dbReference>
<evidence type="ECO:0000256" key="3">
    <source>
        <dbReference type="ARBA" id="ARBA00022741"/>
    </source>
</evidence>
<evidence type="ECO:0000256" key="11">
    <source>
        <dbReference type="ARBA" id="ARBA00034808"/>
    </source>
</evidence>
<comment type="subcellular location">
    <subcellularLocation>
        <location evidence="1">Nucleus</location>
    </subcellularLocation>
</comment>